<dbReference type="EMBL" id="JADFTS010000002">
    <property type="protein sequence ID" value="KAF9619760.1"/>
    <property type="molecule type" value="Genomic_DNA"/>
</dbReference>
<dbReference type="Proteomes" id="UP000631114">
    <property type="component" value="Unassembled WGS sequence"/>
</dbReference>
<organism evidence="2 3">
    <name type="scientific">Coptis chinensis</name>
    <dbReference type="NCBI Taxonomy" id="261450"/>
    <lineage>
        <taxon>Eukaryota</taxon>
        <taxon>Viridiplantae</taxon>
        <taxon>Streptophyta</taxon>
        <taxon>Embryophyta</taxon>
        <taxon>Tracheophyta</taxon>
        <taxon>Spermatophyta</taxon>
        <taxon>Magnoliopsida</taxon>
        <taxon>Ranunculales</taxon>
        <taxon>Ranunculaceae</taxon>
        <taxon>Coptidoideae</taxon>
        <taxon>Coptis</taxon>
    </lineage>
</organism>
<gene>
    <name evidence="2" type="ORF">IFM89_009102</name>
</gene>
<proteinExistence type="predicted"/>
<dbReference type="InterPro" id="IPR011074">
    <property type="entry name" value="CRAL/TRIO_N_dom"/>
</dbReference>
<evidence type="ECO:0000313" key="3">
    <source>
        <dbReference type="Proteomes" id="UP000631114"/>
    </source>
</evidence>
<accession>A0A835IIV8</accession>
<sequence>MLNTKENGGETKEDNRMKNCNEIEQQELRVMRSFVESQNPASKEVDDVMLRRFLRARDLDVKTASALFLKYLSWRQEYVPKGSISESDIPNELAQKKMFLQGYDKQERPIAVVLGKMHIPNKRTGGLDEFKSKFLSYSIYLMQIKMCLN</sequence>
<evidence type="ECO:0000259" key="1">
    <source>
        <dbReference type="SMART" id="SM01100"/>
    </source>
</evidence>
<reference evidence="2 3" key="1">
    <citation type="submission" date="2020-10" db="EMBL/GenBank/DDBJ databases">
        <title>The Coptis chinensis genome and diversification of protoberbering-type alkaloids.</title>
        <authorList>
            <person name="Wang B."/>
            <person name="Shu S."/>
            <person name="Song C."/>
            <person name="Liu Y."/>
        </authorList>
    </citation>
    <scope>NUCLEOTIDE SEQUENCE [LARGE SCALE GENOMIC DNA]</scope>
    <source>
        <strain evidence="2">HL-2020</strain>
        <tissue evidence="2">Leaf</tissue>
    </source>
</reference>
<dbReference type="OrthoDB" id="1434354at2759"/>
<dbReference type="PANTHER" id="PTHR46277">
    <property type="entry name" value="OS03G0850700 PROTEIN"/>
    <property type="match status" value="1"/>
</dbReference>
<dbReference type="AlphaFoldDB" id="A0A835IIV8"/>
<dbReference type="Gene3D" id="3.40.525.10">
    <property type="entry name" value="CRAL-TRIO lipid binding domain"/>
    <property type="match status" value="1"/>
</dbReference>
<protein>
    <recommendedName>
        <fullName evidence="1">CRAL/TRIO N-terminal domain-containing protein</fullName>
    </recommendedName>
</protein>
<dbReference type="PANTHER" id="PTHR46277:SF19">
    <property type="entry name" value="RANDOM SLUG PROTEIN 5-LIKE"/>
    <property type="match status" value="1"/>
</dbReference>
<evidence type="ECO:0000313" key="2">
    <source>
        <dbReference type="EMBL" id="KAF9619760.1"/>
    </source>
</evidence>
<keyword evidence="3" id="KW-1185">Reference proteome</keyword>
<comment type="caution">
    <text evidence="2">The sequence shown here is derived from an EMBL/GenBank/DDBJ whole genome shotgun (WGS) entry which is preliminary data.</text>
</comment>
<dbReference type="SMART" id="SM01100">
    <property type="entry name" value="CRAL_TRIO_N"/>
    <property type="match status" value="1"/>
</dbReference>
<dbReference type="SUPFAM" id="SSF46938">
    <property type="entry name" value="CRAL/TRIO N-terminal domain"/>
    <property type="match status" value="1"/>
</dbReference>
<dbReference type="InterPro" id="IPR036273">
    <property type="entry name" value="CRAL/TRIO_N_dom_sf"/>
</dbReference>
<dbReference type="InterPro" id="IPR036865">
    <property type="entry name" value="CRAL-TRIO_dom_sf"/>
</dbReference>
<feature type="domain" description="CRAL/TRIO N-terminal" evidence="1">
    <location>
        <begin position="46"/>
        <end position="71"/>
    </location>
</feature>
<name>A0A835IIV8_9MAGN</name>